<keyword evidence="9" id="KW-0812">Transmembrane</keyword>
<evidence type="ECO:0000259" key="11">
    <source>
        <dbReference type="PROSITE" id="PS51473"/>
    </source>
</evidence>
<dbReference type="PROSITE" id="PS51473">
    <property type="entry name" value="GNK2"/>
    <property type="match status" value="1"/>
</dbReference>
<feature type="transmembrane region" description="Helical" evidence="9">
    <location>
        <begin position="112"/>
        <end position="131"/>
    </location>
</feature>
<dbReference type="EMBL" id="BKCJ010178763">
    <property type="protein sequence ID" value="GEY44070.1"/>
    <property type="molecule type" value="Genomic_DNA"/>
</dbReference>
<feature type="signal peptide" evidence="10">
    <location>
        <begin position="1"/>
        <end position="20"/>
    </location>
</feature>
<dbReference type="InterPro" id="IPR051378">
    <property type="entry name" value="Cell2Cell_Antifungal"/>
</dbReference>
<evidence type="ECO:0000256" key="10">
    <source>
        <dbReference type="SAM" id="SignalP"/>
    </source>
</evidence>
<feature type="chain" id="PRO_5025484894" description="Gnk2-homologous domain-containing protein" evidence="10">
    <location>
        <begin position="21"/>
        <end position="162"/>
    </location>
</feature>
<evidence type="ECO:0000313" key="12">
    <source>
        <dbReference type="EMBL" id="GEY44070.1"/>
    </source>
</evidence>
<keyword evidence="2" id="KW-0945">Host-virus interaction</keyword>
<dbReference type="GO" id="GO:0046739">
    <property type="term" value="P:transport of virus in multicellular host"/>
    <property type="evidence" value="ECO:0007669"/>
    <property type="project" value="TreeGrafter"/>
</dbReference>
<accession>A0A699HP42</accession>
<evidence type="ECO:0000256" key="2">
    <source>
        <dbReference type="ARBA" id="ARBA00022581"/>
    </source>
</evidence>
<dbReference type="CDD" id="cd23509">
    <property type="entry name" value="Gnk2-like"/>
    <property type="match status" value="1"/>
</dbReference>
<comment type="caution">
    <text evidence="12">The sequence shown here is derived from an EMBL/GenBank/DDBJ whole genome shotgun (WGS) entry which is preliminary data.</text>
</comment>
<dbReference type="GO" id="GO:0010497">
    <property type="term" value="P:plasmodesmata-mediated intercellular transport"/>
    <property type="evidence" value="ECO:0007669"/>
    <property type="project" value="TreeGrafter"/>
</dbReference>
<dbReference type="Pfam" id="PF01657">
    <property type="entry name" value="Stress-antifung"/>
    <property type="match status" value="1"/>
</dbReference>
<keyword evidence="6" id="KW-1015">Disulfide bond</keyword>
<dbReference type="GO" id="GO:0005886">
    <property type="term" value="C:plasma membrane"/>
    <property type="evidence" value="ECO:0007669"/>
    <property type="project" value="UniProtKB-SubCell"/>
</dbReference>
<dbReference type="Gene3D" id="3.30.430.20">
    <property type="entry name" value="Gnk2 domain, C-X8-C-X2-C motif"/>
    <property type="match status" value="1"/>
</dbReference>
<dbReference type="InterPro" id="IPR038408">
    <property type="entry name" value="GNK2_sf"/>
</dbReference>
<sequence length="162" mass="17607">MALLLFFVFLLASTTNYATATTDLQAFIYKTCSNNQTLQKQTTNLTLNILFTKLVSQSSTTNFFQTTVTHITGLYQCRSDLSHTKCHTCVQTLTNTIQTSCYTARAQLLGCYMWPTAAVLLVVMFIFRSVILVPDGGDDDGGNTGGLVALLVAAVASVLLQS</sequence>
<keyword evidence="9" id="KW-0472">Membrane</keyword>
<evidence type="ECO:0000256" key="5">
    <source>
        <dbReference type="ARBA" id="ARBA00022949"/>
    </source>
</evidence>
<feature type="transmembrane region" description="Helical" evidence="9">
    <location>
        <begin position="143"/>
        <end position="160"/>
    </location>
</feature>
<keyword evidence="9" id="KW-1133">Transmembrane helix</keyword>
<protein>
    <recommendedName>
        <fullName evidence="11">Gnk2-homologous domain-containing protein</fullName>
    </recommendedName>
</protein>
<evidence type="ECO:0000256" key="8">
    <source>
        <dbReference type="ARBA" id="ARBA00038393"/>
    </source>
</evidence>
<reference evidence="12" key="1">
    <citation type="journal article" date="2019" name="Sci. Rep.">
        <title>Draft genome of Tanacetum cinerariifolium, the natural source of mosquito coil.</title>
        <authorList>
            <person name="Yamashiro T."/>
            <person name="Shiraishi A."/>
            <person name="Satake H."/>
            <person name="Nakayama K."/>
        </authorList>
    </citation>
    <scope>NUCLEOTIDE SEQUENCE</scope>
</reference>
<evidence type="ECO:0000256" key="4">
    <source>
        <dbReference type="ARBA" id="ARBA00022737"/>
    </source>
</evidence>
<evidence type="ECO:0000256" key="3">
    <source>
        <dbReference type="ARBA" id="ARBA00022729"/>
    </source>
</evidence>
<evidence type="ECO:0000256" key="1">
    <source>
        <dbReference type="ARBA" id="ARBA00004251"/>
    </source>
</evidence>
<dbReference type="GO" id="GO:0009506">
    <property type="term" value="C:plasmodesma"/>
    <property type="evidence" value="ECO:0007669"/>
    <property type="project" value="UniProtKB-SubCell"/>
</dbReference>
<proteinExistence type="inferred from homology"/>
<organism evidence="12">
    <name type="scientific">Tanacetum cinerariifolium</name>
    <name type="common">Dalmatian daisy</name>
    <name type="synonym">Chrysanthemum cinerariifolium</name>
    <dbReference type="NCBI Taxonomy" id="118510"/>
    <lineage>
        <taxon>Eukaryota</taxon>
        <taxon>Viridiplantae</taxon>
        <taxon>Streptophyta</taxon>
        <taxon>Embryophyta</taxon>
        <taxon>Tracheophyta</taxon>
        <taxon>Spermatophyta</taxon>
        <taxon>Magnoliopsida</taxon>
        <taxon>eudicotyledons</taxon>
        <taxon>Gunneridae</taxon>
        <taxon>Pentapetalae</taxon>
        <taxon>asterids</taxon>
        <taxon>campanulids</taxon>
        <taxon>Asterales</taxon>
        <taxon>Asteraceae</taxon>
        <taxon>Asteroideae</taxon>
        <taxon>Anthemideae</taxon>
        <taxon>Anthemidinae</taxon>
        <taxon>Tanacetum</taxon>
    </lineage>
</organism>
<dbReference type="InterPro" id="IPR002902">
    <property type="entry name" value="GNK2"/>
</dbReference>
<dbReference type="PANTHER" id="PTHR32080:SF36">
    <property type="entry name" value="PLASMODESMATA-LOCATED PROTEIN 1"/>
    <property type="match status" value="1"/>
</dbReference>
<evidence type="ECO:0000256" key="9">
    <source>
        <dbReference type="SAM" id="Phobius"/>
    </source>
</evidence>
<comment type="similarity">
    <text evidence="8">Belongs to the cysteine-rich repeat secretory protein family. Plasmodesmata-located proteins (PDLD) subfamily.</text>
</comment>
<gene>
    <name evidence="12" type="ORF">Tci_416044</name>
</gene>
<feature type="domain" description="Gnk2-homologous" evidence="11">
    <location>
        <begin position="25"/>
        <end position="127"/>
    </location>
</feature>
<dbReference type="PANTHER" id="PTHR32080">
    <property type="entry name" value="ANTIFUNGAL PROTEIN GINKBILOBIN-2-LIKE"/>
    <property type="match status" value="1"/>
</dbReference>
<keyword evidence="3 10" id="KW-0732">Signal</keyword>
<evidence type="ECO:0000256" key="6">
    <source>
        <dbReference type="ARBA" id="ARBA00023157"/>
    </source>
</evidence>
<keyword evidence="4" id="KW-0677">Repeat</keyword>
<comment type="subcellular location">
    <subcellularLocation>
        <location evidence="7">Cell junction</location>
        <location evidence="7">Plasmodesma</location>
    </subcellularLocation>
    <subcellularLocation>
        <location evidence="1">Cell membrane</location>
        <topology evidence="1">Single-pass type I membrane protein</topology>
    </subcellularLocation>
</comment>
<name>A0A699HP42_TANCI</name>
<dbReference type="AlphaFoldDB" id="A0A699HP42"/>
<keyword evidence="5" id="KW-0965">Cell junction</keyword>
<evidence type="ECO:0000256" key="7">
    <source>
        <dbReference type="ARBA" id="ARBA00024184"/>
    </source>
</evidence>